<dbReference type="Proteomes" id="UP001500929">
    <property type="component" value="Unassembled WGS sequence"/>
</dbReference>
<dbReference type="RefSeq" id="WP_259478645.1">
    <property type="nucleotide sequence ID" value="NZ_BAAAQY010000003.1"/>
</dbReference>
<dbReference type="InterPro" id="IPR015424">
    <property type="entry name" value="PyrdxlP-dep_Trfase"/>
</dbReference>
<keyword evidence="8" id="KW-1185">Reference proteome</keyword>
<comment type="caution">
    <text evidence="7">The sequence shown here is derived from an EMBL/GenBank/DDBJ whole genome shotgun (WGS) entry which is preliminary data.</text>
</comment>
<evidence type="ECO:0000256" key="1">
    <source>
        <dbReference type="ARBA" id="ARBA00001933"/>
    </source>
</evidence>
<dbReference type="PANTHER" id="PTHR43525">
    <property type="entry name" value="PROTEIN MALY"/>
    <property type="match status" value="1"/>
</dbReference>
<dbReference type="InterPro" id="IPR004839">
    <property type="entry name" value="Aminotransferase_I/II_large"/>
</dbReference>
<dbReference type="EMBL" id="BAAAQY010000003">
    <property type="protein sequence ID" value="GAA2228642.1"/>
    <property type="molecule type" value="Genomic_DNA"/>
</dbReference>
<evidence type="ECO:0000256" key="5">
    <source>
        <dbReference type="ARBA" id="ARBA00037974"/>
    </source>
</evidence>
<comment type="cofactor">
    <cofactor evidence="1">
        <name>pyridoxal 5'-phosphate</name>
        <dbReference type="ChEBI" id="CHEBI:597326"/>
    </cofactor>
</comment>
<gene>
    <name evidence="7" type="ORF">GCM10009851_11370</name>
</gene>
<keyword evidence="7" id="KW-0032">Aminotransferase</keyword>
<dbReference type="Gene3D" id="3.90.1150.10">
    <property type="entry name" value="Aspartate Aminotransferase, domain 1"/>
    <property type="match status" value="1"/>
</dbReference>
<proteinExistence type="inferred from homology"/>
<comment type="similarity">
    <text evidence="5">Belongs to the class-II pyridoxal-phosphate-dependent aminotransferase family. MalY/PatB cystathionine beta-lyase subfamily.</text>
</comment>
<feature type="domain" description="Aminotransferase class I/classII large" evidence="6">
    <location>
        <begin position="100"/>
        <end position="384"/>
    </location>
</feature>
<dbReference type="SUPFAM" id="SSF53383">
    <property type="entry name" value="PLP-dependent transferases"/>
    <property type="match status" value="1"/>
</dbReference>
<evidence type="ECO:0000256" key="3">
    <source>
        <dbReference type="ARBA" id="ARBA00022898"/>
    </source>
</evidence>
<sequence>MSGSSPFDRIDEGRLRSGAGVKWGAVAPEVLPAWVADMDFGIPGAVREALSRAVAREDLGYPFWPGGDPVVLSFERRMRRFGWTPEPGRTRVFTDLIQVLQVMIEHATEPGDGVAVHVPAYPPFLAAIERSGRRIIPIAARLGARGWTFDDEGLPERLRRDSCRLLLLVNPHNPTGRVFDRHELTTLATIAADLDLVVLSDEIHADLTYGDREHIPFASVSPDAAARTITATSATKAFNIAGMRCAVAHIGPDEVRDRIEREPLDYFGQPSILSRVATCAAWDDSGPWLDGLRLRLAENRAIVADWVESRAGVAHVQPEATYLAWLDFGATAIGSDPAGILHRRGGVLLSEGAEFSQHTIVDTRSFARLNFATSEQVLLRALARVDAVLDGAPDGLLDGPGHAPRR</sequence>
<accession>A0ABN3DE25</accession>
<keyword evidence="7" id="KW-0808">Transferase</keyword>
<reference evidence="7 8" key="1">
    <citation type="journal article" date="2019" name="Int. J. Syst. Evol. Microbiol.">
        <title>The Global Catalogue of Microorganisms (GCM) 10K type strain sequencing project: providing services to taxonomists for standard genome sequencing and annotation.</title>
        <authorList>
            <consortium name="The Broad Institute Genomics Platform"/>
            <consortium name="The Broad Institute Genome Sequencing Center for Infectious Disease"/>
            <person name="Wu L."/>
            <person name="Ma J."/>
        </authorList>
    </citation>
    <scope>NUCLEOTIDE SEQUENCE [LARGE SCALE GENOMIC DNA]</scope>
    <source>
        <strain evidence="7 8">JCM 16117</strain>
    </source>
</reference>
<evidence type="ECO:0000313" key="7">
    <source>
        <dbReference type="EMBL" id="GAA2228642.1"/>
    </source>
</evidence>
<keyword evidence="4" id="KW-0456">Lyase</keyword>
<dbReference type="EC" id="4.4.1.13" evidence="2"/>
<evidence type="ECO:0000259" key="6">
    <source>
        <dbReference type="Pfam" id="PF00155"/>
    </source>
</evidence>
<dbReference type="Gene3D" id="3.40.640.10">
    <property type="entry name" value="Type I PLP-dependent aspartate aminotransferase-like (Major domain)"/>
    <property type="match status" value="1"/>
</dbReference>
<keyword evidence="3" id="KW-0663">Pyridoxal phosphate</keyword>
<dbReference type="InterPro" id="IPR015422">
    <property type="entry name" value="PyrdxlP-dep_Trfase_small"/>
</dbReference>
<dbReference type="PANTHER" id="PTHR43525:SF2">
    <property type="entry name" value="CYSTATHIONINE BETA-LYASE-RELATED"/>
    <property type="match status" value="1"/>
</dbReference>
<dbReference type="Pfam" id="PF00155">
    <property type="entry name" value="Aminotran_1_2"/>
    <property type="match status" value="1"/>
</dbReference>
<evidence type="ECO:0000256" key="2">
    <source>
        <dbReference type="ARBA" id="ARBA00012224"/>
    </source>
</evidence>
<evidence type="ECO:0000256" key="4">
    <source>
        <dbReference type="ARBA" id="ARBA00023239"/>
    </source>
</evidence>
<dbReference type="CDD" id="cd00609">
    <property type="entry name" value="AAT_like"/>
    <property type="match status" value="1"/>
</dbReference>
<dbReference type="InterPro" id="IPR051798">
    <property type="entry name" value="Class-II_PLP-Dep_Aminotrans"/>
</dbReference>
<organism evidence="7 8">
    <name type="scientific">Herbiconiux moechotypicola</name>
    <dbReference type="NCBI Taxonomy" id="637393"/>
    <lineage>
        <taxon>Bacteria</taxon>
        <taxon>Bacillati</taxon>
        <taxon>Actinomycetota</taxon>
        <taxon>Actinomycetes</taxon>
        <taxon>Micrococcales</taxon>
        <taxon>Microbacteriaceae</taxon>
        <taxon>Herbiconiux</taxon>
    </lineage>
</organism>
<dbReference type="GO" id="GO:0008483">
    <property type="term" value="F:transaminase activity"/>
    <property type="evidence" value="ECO:0007669"/>
    <property type="project" value="UniProtKB-KW"/>
</dbReference>
<evidence type="ECO:0000313" key="8">
    <source>
        <dbReference type="Proteomes" id="UP001500929"/>
    </source>
</evidence>
<name>A0ABN3DE25_9MICO</name>
<dbReference type="InterPro" id="IPR015421">
    <property type="entry name" value="PyrdxlP-dep_Trfase_major"/>
</dbReference>
<protein>
    <recommendedName>
        <fullName evidence="2">cysteine-S-conjugate beta-lyase</fullName>
        <ecNumber evidence="2">4.4.1.13</ecNumber>
    </recommendedName>
</protein>